<feature type="compositionally biased region" description="Basic and acidic residues" evidence="1">
    <location>
        <begin position="245"/>
        <end position="255"/>
    </location>
</feature>
<dbReference type="PANTHER" id="PTHR37314">
    <property type="entry name" value="SLR0142 PROTEIN"/>
    <property type="match status" value="1"/>
</dbReference>
<feature type="transmembrane region" description="Helical" evidence="2">
    <location>
        <begin position="196"/>
        <end position="216"/>
    </location>
</feature>
<accession>A0A2T2YW03</accession>
<sequence>MPAIDLTNPHRAWVLAYGSLLATVAGFVNAVAILTLALPVGNVTAATMQLGMDTANPWLFESSLLAIILFGFLMGATSAGAILAPAKTVAGVRHSVIMSGEALLLILAFVCPVDTLSVFLAAVACGLQNGTTSSLRTMQIRTTHFTGTVTDLGLLMGRARRHGIDKWRAAVLSATVITFITGGIAGTLLGSRIGEAALLLPAAVCVVIAIAGIAYVRRRPLSTSSGESEPRDAAGRGGSALRQSPVRDGHPVVHA</sequence>
<dbReference type="RefSeq" id="WP_084493926.1">
    <property type="nucleotide sequence ID" value="NZ_PYHS01000016.1"/>
</dbReference>
<organism evidence="3 4">
    <name type="scientific">Nocardia nova</name>
    <dbReference type="NCBI Taxonomy" id="37330"/>
    <lineage>
        <taxon>Bacteria</taxon>
        <taxon>Bacillati</taxon>
        <taxon>Actinomycetota</taxon>
        <taxon>Actinomycetes</taxon>
        <taxon>Mycobacteriales</taxon>
        <taxon>Nocardiaceae</taxon>
        <taxon>Nocardia</taxon>
    </lineage>
</organism>
<dbReference type="EMBL" id="PYHS01000016">
    <property type="protein sequence ID" value="PSR59659.1"/>
    <property type="molecule type" value="Genomic_DNA"/>
</dbReference>
<keyword evidence="2" id="KW-0472">Membrane</keyword>
<evidence type="ECO:0000313" key="3">
    <source>
        <dbReference type="EMBL" id="PSR59659.1"/>
    </source>
</evidence>
<comment type="caution">
    <text evidence="3">The sequence shown here is derived from an EMBL/GenBank/DDBJ whole genome shotgun (WGS) entry which is preliminary data.</text>
</comment>
<proteinExistence type="predicted"/>
<evidence type="ECO:0000256" key="1">
    <source>
        <dbReference type="SAM" id="MobiDB-lite"/>
    </source>
</evidence>
<dbReference type="InterPro" id="IPR010699">
    <property type="entry name" value="DUF1275"/>
</dbReference>
<evidence type="ECO:0000256" key="2">
    <source>
        <dbReference type="SAM" id="Phobius"/>
    </source>
</evidence>
<dbReference type="PANTHER" id="PTHR37314:SF4">
    <property type="entry name" value="UPF0700 TRANSMEMBRANE PROTEIN YOAK"/>
    <property type="match status" value="1"/>
</dbReference>
<feature type="transmembrane region" description="Helical" evidence="2">
    <location>
        <begin position="58"/>
        <end position="83"/>
    </location>
</feature>
<name>A0A2T2YW03_9NOCA</name>
<evidence type="ECO:0000313" key="4">
    <source>
        <dbReference type="Proteomes" id="UP000241647"/>
    </source>
</evidence>
<gene>
    <name evidence="3" type="ORF">C8259_25730</name>
</gene>
<reference evidence="3 4" key="1">
    <citation type="submission" date="2018-02" db="EMBL/GenBank/DDBJ databases">
        <title>8 Nocardia nova and 1 Nocardia cyriacigeorgica strain used for evolution to TMP-SMX.</title>
        <authorList>
            <person name="Mehta H."/>
            <person name="Weng J."/>
            <person name="Shamoo Y."/>
        </authorList>
    </citation>
    <scope>NUCLEOTIDE SEQUENCE [LARGE SCALE GENOMIC DNA]</scope>
    <source>
        <strain evidence="3 4">ATCC 33727</strain>
    </source>
</reference>
<dbReference type="Pfam" id="PF06912">
    <property type="entry name" value="DUF1275"/>
    <property type="match status" value="1"/>
</dbReference>
<keyword evidence="2" id="KW-0812">Transmembrane</keyword>
<feature type="transmembrane region" description="Helical" evidence="2">
    <location>
        <begin position="12"/>
        <end position="38"/>
    </location>
</feature>
<feature type="transmembrane region" description="Helical" evidence="2">
    <location>
        <begin position="103"/>
        <end position="127"/>
    </location>
</feature>
<feature type="region of interest" description="Disordered" evidence="1">
    <location>
        <begin position="221"/>
        <end position="255"/>
    </location>
</feature>
<feature type="transmembrane region" description="Helical" evidence="2">
    <location>
        <begin position="169"/>
        <end position="190"/>
    </location>
</feature>
<keyword evidence="2" id="KW-1133">Transmembrane helix</keyword>
<protein>
    <submittedName>
        <fullName evidence="3">DUF1275 domain-containing protein</fullName>
    </submittedName>
</protein>
<dbReference type="AlphaFoldDB" id="A0A2T2YW03"/>
<dbReference type="Proteomes" id="UP000241647">
    <property type="component" value="Unassembled WGS sequence"/>
</dbReference>